<dbReference type="EMBL" id="JACIDK010000001">
    <property type="protein sequence ID" value="MBB3890079.1"/>
    <property type="molecule type" value="Genomic_DNA"/>
</dbReference>
<name>A0A839ZWD2_9CAUL</name>
<gene>
    <name evidence="4" type="ORF">GGQ61_000776</name>
</gene>
<dbReference type="AlphaFoldDB" id="A0A839ZWD2"/>
<dbReference type="GO" id="GO:0016747">
    <property type="term" value="F:acyltransferase activity, transferring groups other than amino-acyl groups"/>
    <property type="evidence" value="ECO:0007669"/>
    <property type="project" value="InterPro"/>
</dbReference>
<comment type="caution">
    <text evidence="4">The sequence shown here is derived from an EMBL/GenBank/DDBJ whole genome shotgun (WGS) entry which is preliminary data.</text>
</comment>
<evidence type="ECO:0000313" key="5">
    <source>
        <dbReference type="Proteomes" id="UP000530564"/>
    </source>
</evidence>
<dbReference type="PANTHER" id="PTHR43877">
    <property type="entry name" value="AMINOALKYLPHOSPHONATE N-ACETYLTRANSFERASE-RELATED-RELATED"/>
    <property type="match status" value="1"/>
</dbReference>
<dbReference type="SUPFAM" id="SSF55729">
    <property type="entry name" value="Acyl-CoA N-acyltransferases (Nat)"/>
    <property type="match status" value="1"/>
</dbReference>
<keyword evidence="5" id="KW-1185">Reference proteome</keyword>
<accession>A0A839ZWD2</accession>
<keyword evidence="1 4" id="KW-0808">Transferase</keyword>
<proteinExistence type="predicted"/>
<dbReference type="Gene3D" id="3.40.630.30">
    <property type="match status" value="1"/>
</dbReference>
<dbReference type="InterPro" id="IPR050832">
    <property type="entry name" value="Bact_Acetyltransf"/>
</dbReference>
<dbReference type="Proteomes" id="UP000530564">
    <property type="component" value="Unassembled WGS sequence"/>
</dbReference>
<evidence type="ECO:0000256" key="1">
    <source>
        <dbReference type="ARBA" id="ARBA00022679"/>
    </source>
</evidence>
<keyword evidence="2" id="KW-0012">Acyltransferase</keyword>
<evidence type="ECO:0000313" key="4">
    <source>
        <dbReference type="EMBL" id="MBB3890079.1"/>
    </source>
</evidence>
<dbReference type="Pfam" id="PF00583">
    <property type="entry name" value="Acetyltransf_1"/>
    <property type="match status" value="1"/>
</dbReference>
<feature type="domain" description="N-acetyltransferase" evidence="3">
    <location>
        <begin position="1"/>
        <end position="143"/>
    </location>
</feature>
<dbReference type="InterPro" id="IPR016181">
    <property type="entry name" value="Acyl_CoA_acyltransferase"/>
</dbReference>
<dbReference type="CDD" id="cd04301">
    <property type="entry name" value="NAT_SF"/>
    <property type="match status" value="1"/>
</dbReference>
<dbReference type="InterPro" id="IPR000182">
    <property type="entry name" value="GNAT_dom"/>
</dbReference>
<organism evidence="4 5">
    <name type="scientific">Phenylobacterium haematophilum</name>
    <dbReference type="NCBI Taxonomy" id="98513"/>
    <lineage>
        <taxon>Bacteria</taxon>
        <taxon>Pseudomonadati</taxon>
        <taxon>Pseudomonadota</taxon>
        <taxon>Alphaproteobacteria</taxon>
        <taxon>Caulobacterales</taxon>
        <taxon>Caulobacteraceae</taxon>
        <taxon>Phenylobacterium</taxon>
    </lineage>
</organism>
<evidence type="ECO:0000256" key="2">
    <source>
        <dbReference type="ARBA" id="ARBA00023315"/>
    </source>
</evidence>
<reference evidence="4 5" key="1">
    <citation type="submission" date="2020-08" db="EMBL/GenBank/DDBJ databases">
        <title>Genomic Encyclopedia of Type Strains, Phase IV (KMG-IV): sequencing the most valuable type-strain genomes for metagenomic binning, comparative biology and taxonomic classification.</title>
        <authorList>
            <person name="Goeker M."/>
        </authorList>
    </citation>
    <scope>NUCLEOTIDE SEQUENCE [LARGE SCALE GENOMIC DNA]</scope>
    <source>
        <strain evidence="4 5">DSM 21793</strain>
    </source>
</reference>
<evidence type="ECO:0000259" key="3">
    <source>
        <dbReference type="PROSITE" id="PS51186"/>
    </source>
</evidence>
<protein>
    <submittedName>
        <fullName evidence="4">GNAT superfamily N-acetyltransferase</fullName>
    </submittedName>
</protein>
<sequence length="146" mass="16840">MILRRAALADAGQVARLQRHVMRVSLPYLPDLHTPEEDLRFFSERLFPENEVWVAEADGQIIGYVAFKPGWVSHLYVHPDHQAQGIGPKLLAKALEDGAPRELWTFQQNDRARRFYEARGFELIRLTDGADNEEKTPDALYRWAGR</sequence>
<dbReference type="PROSITE" id="PS51186">
    <property type="entry name" value="GNAT"/>
    <property type="match status" value="1"/>
</dbReference>
<dbReference type="RefSeq" id="WP_221220820.1">
    <property type="nucleotide sequence ID" value="NZ_JACIDK010000001.1"/>
</dbReference>